<dbReference type="InterPro" id="IPR008160">
    <property type="entry name" value="Collagen"/>
</dbReference>
<protein>
    <submittedName>
        <fullName evidence="7">Col_cuticle_N domain-containing protein</fullName>
    </submittedName>
</protein>
<evidence type="ECO:0000259" key="4">
    <source>
        <dbReference type="SMART" id="SM01088"/>
    </source>
</evidence>
<evidence type="ECO:0000256" key="2">
    <source>
        <dbReference type="SAM" id="MobiDB-lite"/>
    </source>
</evidence>
<sequence length="148" mass="15965">MGKNRIATGVAVSIALGTVVSLIYIVHIVNEIATFYDETFSELTEFKDLANSAWRQMKPSPRGFFEQRSVRKRRQYDDDCKCGEQSATCQRGPPGAPGLPGETGEDGPPGVPGRDGYDGILKKHAAKDGEELMKYATESTVTAIAAGP</sequence>
<dbReference type="STRING" id="27835.A0A0N4XU38"/>
<reference evidence="7" key="1">
    <citation type="submission" date="2017-02" db="UniProtKB">
        <authorList>
            <consortium name="WormBaseParasite"/>
        </authorList>
    </citation>
    <scope>IDENTIFICATION</scope>
</reference>
<dbReference type="AlphaFoldDB" id="A0A0N4XU38"/>
<dbReference type="SMART" id="SM01088">
    <property type="entry name" value="Col_cuticle_N"/>
    <property type="match status" value="1"/>
</dbReference>
<accession>A0A0N4XU38</accession>
<dbReference type="InterPro" id="IPR002486">
    <property type="entry name" value="Col_cuticle_N"/>
</dbReference>
<dbReference type="Pfam" id="PF01484">
    <property type="entry name" value="Col_cuticle_N"/>
    <property type="match status" value="1"/>
</dbReference>
<proteinExistence type="predicted"/>
<keyword evidence="6" id="KW-1185">Reference proteome</keyword>
<keyword evidence="1" id="KW-0677">Repeat</keyword>
<feature type="transmembrane region" description="Helical" evidence="3">
    <location>
        <begin position="6"/>
        <end position="26"/>
    </location>
</feature>
<organism evidence="7">
    <name type="scientific">Nippostrongylus brasiliensis</name>
    <name type="common">Rat hookworm</name>
    <dbReference type="NCBI Taxonomy" id="27835"/>
    <lineage>
        <taxon>Eukaryota</taxon>
        <taxon>Metazoa</taxon>
        <taxon>Ecdysozoa</taxon>
        <taxon>Nematoda</taxon>
        <taxon>Chromadorea</taxon>
        <taxon>Rhabditida</taxon>
        <taxon>Rhabditina</taxon>
        <taxon>Rhabditomorpha</taxon>
        <taxon>Strongyloidea</taxon>
        <taxon>Heligmosomidae</taxon>
        <taxon>Nippostrongylus</taxon>
    </lineage>
</organism>
<evidence type="ECO:0000313" key="7">
    <source>
        <dbReference type="WBParaSite" id="NBR_0000618501-mRNA-1"/>
    </source>
</evidence>
<evidence type="ECO:0000313" key="5">
    <source>
        <dbReference type="EMBL" id="VDL69775.1"/>
    </source>
</evidence>
<feature type="domain" description="Nematode cuticle collagen N-terminal" evidence="4">
    <location>
        <begin position="5"/>
        <end position="57"/>
    </location>
</feature>
<dbReference type="EMBL" id="UYSL01019783">
    <property type="protein sequence ID" value="VDL69775.1"/>
    <property type="molecule type" value="Genomic_DNA"/>
</dbReference>
<evidence type="ECO:0000256" key="3">
    <source>
        <dbReference type="SAM" id="Phobius"/>
    </source>
</evidence>
<dbReference type="PANTHER" id="PTHR24637">
    <property type="entry name" value="COLLAGEN"/>
    <property type="match status" value="1"/>
</dbReference>
<dbReference type="Proteomes" id="UP000271162">
    <property type="component" value="Unassembled WGS sequence"/>
</dbReference>
<keyword evidence="3" id="KW-1133">Transmembrane helix</keyword>
<feature type="region of interest" description="Disordered" evidence="2">
    <location>
        <begin position="82"/>
        <end position="119"/>
    </location>
</feature>
<keyword evidence="3" id="KW-0812">Transmembrane</keyword>
<dbReference type="PANTHER" id="PTHR24637:SF236">
    <property type="entry name" value="NEMATODE CUTICLE COLLAGEN N-TERMINAL DOMAIN-CONTAINING PROTEIN"/>
    <property type="match status" value="1"/>
</dbReference>
<evidence type="ECO:0000313" key="6">
    <source>
        <dbReference type="Proteomes" id="UP000271162"/>
    </source>
</evidence>
<evidence type="ECO:0000256" key="1">
    <source>
        <dbReference type="ARBA" id="ARBA00022737"/>
    </source>
</evidence>
<dbReference type="WBParaSite" id="NBR_0000618501-mRNA-1">
    <property type="protein sequence ID" value="NBR_0000618501-mRNA-1"/>
    <property type="gene ID" value="NBR_0000618501"/>
</dbReference>
<gene>
    <name evidence="5" type="ORF">NBR_LOCUS6186</name>
</gene>
<keyword evidence="3" id="KW-0472">Membrane</keyword>
<dbReference type="Gene3D" id="1.20.5.320">
    <property type="entry name" value="6-Phosphogluconate Dehydrogenase, domain 3"/>
    <property type="match status" value="1"/>
</dbReference>
<name>A0A0N4XU38_NIPBR</name>
<dbReference type="GO" id="GO:0042302">
    <property type="term" value="F:structural constituent of cuticle"/>
    <property type="evidence" value="ECO:0007669"/>
    <property type="project" value="InterPro"/>
</dbReference>
<reference evidence="5 6" key="2">
    <citation type="submission" date="2018-11" db="EMBL/GenBank/DDBJ databases">
        <authorList>
            <consortium name="Pathogen Informatics"/>
        </authorList>
    </citation>
    <scope>NUCLEOTIDE SEQUENCE [LARGE SCALE GENOMIC DNA]</scope>
</reference>
<dbReference type="Pfam" id="PF01391">
    <property type="entry name" value="Collagen"/>
    <property type="match status" value="1"/>
</dbReference>